<name>A0A0C9Y179_9AGAR</name>
<feature type="region of interest" description="Disordered" evidence="6">
    <location>
        <begin position="239"/>
        <end position="293"/>
    </location>
</feature>
<evidence type="ECO:0000256" key="6">
    <source>
        <dbReference type="SAM" id="MobiDB-lite"/>
    </source>
</evidence>
<dbReference type="HOGENOM" id="CLU_054086_2_0_1"/>
<organism evidence="7 8">
    <name type="scientific">Laccaria amethystina LaAM-08-1</name>
    <dbReference type="NCBI Taxonomy" id="1095629"/>
    <lineage>
        <taxon>Eukaryota</taxon>
        <taxon>Fungi</taxon>
        <taxon>Dikarya</taxon>
        <taxon>Basidiomycota</taxon>
        <taxon>Agaricomycotina</taxon>
        <taxon>Agaricomycetes</taxon>
        <taxon>Agaricomycetidae</taxon>
        <taxon>Agaricales</taxon>
        <taxon>Agaricineae</taxon>
        <taxon>Hydnangiaceae</taxon>
        <taxon>Laccaria</taxon>
    </lineage>
</organism>
<reference evidence="8" key="2">
    <citation type="submission" date="2015-01" db="EMBL/GenBank/DDBJ databases">
        <title>Evolutionary Origins and Diversification of the Mycorrhizal Mutualists.</title>
        <authorList>
            <consortium name="DOE Joint Genome Institute"/>
            <consortium name="Mycorrhizal Genomics Consortium"/>
            <person name="Kohler A."/>
            <person name="Kuo A."/>
            <person name="Nagy L.G."/>
            <person name="Floudas D."/>
            <person name="Copeland A."/>
            <person name="Barry K.W."/>
            <person name="Cichocki N."/>
            <person name="Veneault-Fourrey C."/>
            <person name="LaButti K."/>
            <person name="Lindquist E.A."/>
            <person name="Lipzen A."/>
            <person name="Lundell T."/>
            <person name="Morin E."/>
            <person name="Murat C."/>
            <person name="Riley R."/>
            <person name="Ohm R."/>
            <person name="Sun H."/>
            <person name="Tunlid A."/>
            <person name="Henrissat B."/>
            <person name="Grigoriev I.V."/>
            <person name="Hibbett D.S."/>
            <person name="Martin F."/>
        </authorList>
    </citation>
    <scope>NUCLEOTIDE SEQUENCE [LARGE SCALE GENOMIC DNA]</scope>
    <source>
        <strain evidence="8">LaAM-08-1</strain>
    </source>
</reference>
<gene>
    <name evidence="7" type="ORF">K443DRAFT_86655</name>
</gene>
<evidence type="ECO:0000256" key="2">
    <source>
        <dbReference type="ARBA" id="ARBA00005819"/>
    </source>
</evidence>
<keyword evidence="4" id="KW-0539">Nucleus</keyword>
<reference evidence="7 8" key="1">
    <citation type="submission" date="2014-04" db="EMBL/GenBank/DDBJ databases">
        <authorList>
            <consortium name="DOE Joint Genome Institute"/>
            <person name="Kuo A."/>
            <person name="Kohler A."/>
            <person name="Nagy L.G."/>
            <person name="Floudas D."/>
            <person name="Copeland A."/>
            <person name="Barry K.W."/>
            <person name="Cichocki N."/>
            <person name="Veneault-Fourrey C."/>
            <person name="LaButti K."/>
            <person name="Lindquist E.A."/>
            <person name="Lipzen A."/>
            <person name="Lundell T."/>
            <person name="Morin E."/>
            <person name="Murat C."/>
            <person name="Sun H."/>
            <person name="Tunlid A."/>
            <person name="Henrissat B."/>
            <person name="Grigoriev I.V."/>
            <person name="Hibbett D.S."/>
            <person name="Martin F."/>
            <person name="Nordberg H.P."/>
            <person name="Cantor M.N."/>
            <person name="Hua S.X."/>
        </authorList>
    </citation>
    <scope>NUCLEOTIDE SEQUENCE [LARGE SCALE GENOMIC DNA]</scope>
    <source>
        <strain evidence="7 8">LaAM-08-1</strain>
    </source>
</reference>
<dbReference type="GO" id="GO:0000480">
    <property type="term" value="P:endonucleolytic cleavage in 5'-ETS of tricistronic rRNA transcript (SSU-rRNA, 5.8S rRNA, LSU-rRNA)"/>
    <property type="evidence" value="ECO:0007669"/>
    <property type="project" value="TreeGrafter"/>
</dbReference>
<dbReference type="PANTHER" id="PTHR12311">
    <property type="entry name" value="ACTIVATOR OF BASAL TRANSCRIPTION 1"/>
    <property type="match status" value="1"/>
</dbReference>
<dbReference type="EMBL" id="KN838546">
    <property type="protein sequence ID" value="KIK07654.1"/>
    <property type="molecule type" value="Genomic_DNA"/>
</dbReference>
<dbReference type="STRING" id="1095629.A0A0C9Y179"/>
<comment type="similarity">
    <text evidence="2">Belongs to the ESF2/ABP1 family.</text>
</comment>
<keyword evidence="3" id="KW-0694">RNA-binding</keyword>
<protein>
    <recommendedName>
        <fullName evidence="5">18S rRNA factor 2</fullName>
    </recommendedName>
</protein>
<dbReference type="AlphaFoldDB" id="A0A0C9Y179"/>
<comment type="subcellular location">
    <subcellularLocation>
        <location evidence="1">Nucleus</location>
        <location evidence="1">Nucleolus</location>
    </subcellularLocation>
</comment>
<dbReference type="SUPFAM" id="SSF54928">
    <property type="entry name" value="RNA-binding domain, RBD"/>
    <property type="match status" value="1"/>
</dbReference>
<dbReference type="InterPro" id="IPR034353">
    <property type="entry name" value="ABT1/ESF2_RRM"/>
</dbReference>
<proteinExistence type="inferred from homology"/>
<evidence type="ECO:0000256" key="3">
    <source>
        <dbReference type="ARBA" id="ARBA00022884"/>
    </source>
</evidence>
<dbReference type="GO" id="GO:0034462">
    <property type="term" value="P:small-subunit processome assembly"/>
    <property type="evidence" value="ECO:0007669"/>
    <property type="project" value="TreeGrafter"/>
</dbReference>
<dbReference type="PANTHER" id="PTHR12311:SF7">
    <property type="entry name" value="ACTIVATOR OF BASAL TRANSCRIPTION 1"/>
    <property type="match status" value="1"/>
</dbReference>
<evidence type="ECO:0000313" key="7">
    <source>
        <dbReference type="EMBL" id="KIK07654.1"/>
    </source>
</evidence>
<feature type="compositionally biased region" description="Basic and acidic residues" evidence="6">
    <location>
        <begin position="239"/>
        <end position="268"/>
    </location>
</feature>
<dbReference type="GO" id="GO:0000472">
    <property type="term" value="P:endonucleolytic cleavage to generate mature 5'-end of SSU-rRNA from (SSU-rRNA, 5.8S rRNA, LSU-rRNA)"/>
    <property type="evidence" value="ECO:0007669"/>
    <property type="project" value="TreeGrafter"/>
</dbReference>
<dbReference type="InterPro" id="IPR039119">
    <property type="entry name" value="ABT1/Esf2"/>
</dbReference>
<evidence type="ECO:0000256" key="4">
    <source>
        <dbReference type="ARBA" id="ARBA00023242"/>
    </source>
</evidence>
<dbReference type="Gene3D" id="3.30.70.330">
    <property type="match status" value="1"/>
</dbReference>
<dbReference type="InterPro" id="IPR012677">
    <property type="entry name" value="Nucleotide-bd_a/b_plait_sf"/>
</dbReference>
<evidence type="ECO:0000313" key="8">
    <source>
        <dbReference type="Proteomes" id="UP000054477"/>
    </source>
</evidence>
<keyword evidence="8" id="KW-1185">Reference proteome</keyword>
<dbReference type="OrthoDB" id="287393at2759"/>
<dbReference type="InterPro" id="IPR035979">
    <property type="entry name" value="RBD_domain_sf"/>
</dbReference>
<dbReference type="Proteomes" id="UP000054477">
    <property type="component" value="Unassembled WGS sequence"/>
</dbReference>
<dbReference type="GO" id="GO:0000447">
    <property type="term" value="P:endonucleolytic cleavage in ITS1 to separate SSU-rRNA from 5.8S rRNA and LSU-rRNA from tricistronic rRNA transcript (SSU-rRNA, 5.8S rRNA, LSU-rRNA)"/>
    <property type="evidence" value="ECO:0007669"/>
    <property type="project" value="TreeGrafter"/>
</dbReference>
<sequence>MATPHEELEAGPSRLPQNDGELHEIEDVLDEETGLGCGMDPTGFSGEKVVKPLTKEALLAFKAAQDRAGVIYISRIPPGMQPAKVRHLMSAYGETGRVYLQQEDAKRAYLRRKHTTTKKPHYTEGWVEFKDKKIARSVAEMLNAQPIGGKKGSRWRDDIWTMKYLPKFKWNMLTEQVGEFSFSLFCLSFCFPYSVPHSAHEAAIHSAKLRVELSQSRSEQQEYLKNVELARVLDKRAAKKREKGEELEMKPLERSRKRPADDGNDTERRKKKEKRVAPKEDTVPLDNVLSSIF</sequence>
<dbReference type="CDD" id="cd12263">
    <property type="entry name" value="RRM_ABT1_like"/>
    <property type="match status" value="1"/>
</dbReference>
<accession>A0A0C9Y179</accession>
<evidence type="ECO:0000256" key="1">
    <source>
        <dbReference type="ARBA" id="ARBA00004604"/>
    </source>
</evidence>
<evidence type="ECO:0000256" key="5">
    <source>
        <dbReference type="ARBA" id="ARBA00032634"/>
    </source>
</evidence>
<dbReference type="GO" id="GO:0005730">
    <property type="term" value="C:nucleolus"/>
    <property type="evidence" value="ECO:0007669"/>
    <property type="project" value="UniProtKB-SubCell"/>
</dbReference>
<dbReference type="GO" id="GO:0003723">
    <property type="term" value="F:RNA binding"/>
    <property type="evidence" value="ECO:0007669"/>
    <property type="project" value="UniProtKB-KW"/>
</dbReference>